<feature type="coiled-coil region" evidence="1">
    <location>
        <begin position="62"/>
        <end position="168"/>
    </location>
</feature>
<evidence type="ECO:0000256" key="1">
    <source>
        <dbReference type="SAM" id="Coils"/>
    </source>
</evidence>
<evidence type="ECO:0000313" key="3">
    <source>
        <dbReference type="Proteomes" id="UP000683360"/>
    </source>
</evidence>
<keyword evidence="3" id="KW-1185">Reference proteome</keyword>
<dbReference type="PANTHER" id="PTHR25462:SF296">
    <property type="entry name" value="MEIOTIC P26, ISOFORM F"/>
    <property type="match status" value="1"/>
</dbReference>
<dbReference type="AlphaFoldDB" id="A0A8S3V5L8"/>
<sequence>MPITEYQELPSDVKKITENCDKHNEKYTIYCRKHECPCCGGCVVEDHIDCRHFFRLTNIIDKAKTSESLNEIEQSLSEMAENIERIRQNRENNIKTISEKKQHIEKEIKETREKINNHLDKIQDAIIETLNKVVEKEKDQIRQLLALLDGKRAEISEHQKNMEEWRLRFMISNNVKIFKTDGSKDFEVKTPTWAFDVAYISEDNTLAVSSGESGDMV</sequence>
<dbReference type="InterPro" id="IPR027417">
    <property type="entry name" value="P-loop_NTPase"/>
</dbReference>
<dbReference type="PANTHER" id="PTHR25462">
    <property type="entry name" value="BONUS, ISOFORM C-RELATED"/>
    <property type="match status" value="1"/>
</dbReference>
<dbReference type="EMBL" id="CAJPWZ010002961">
    <property type="protein sequence ID" value="CAG2249113.1"/>
    <property type="molecule type" value="Genomic_DNA"/>
</dbReference>
<reference evidence="2" key="1">
    <citation type="submission" date="2021-03" db="EMBL/GenBank/DDBJ databases">
        <authorList>
            <person name="Bekaert M."/>
        </authorList>
    </citation>
    <scope>NUCLEOTIDE SEQUENCE</scope>
</reference>
<organism evidence="2 3">
    <name type="scientific">Mytilus edulis</name>
    <name type="common">Blue mussel</name>
    <dbReference type="NCBI Taxonomy" id="6550"/>
    <lineage>
        <taxon>Eukaryota</taxon>
        <taxon>Metazoa</taxon>
        <taxon>Spiralia</taxon>
        <taxon>Lophotrochozoa</taxon>
        <taxon>Mollusca</taxon>
        <taxon>Bivalvia</taxon>
        <taxon>Autobranchia</taxon>
        <taxon>Pteriomorphia</taxon>
        <taxon>Mytilida</taxon>
        <taxon>Mytiloidea</taxon>
        <taxon>Mytilidae</taxon>
        <taxon>Mytilinae</taxon>
        <taxon>Mytilus</taxon>
    </lineage>
</organism>
<evidence type="ECO:0000313" key="2">
    <source>
        <dbReference type="EMBL" id="CAG2249113.1"/>
    </source>
</evidence>
<keyword evidence="1" id="KW-0175">Coiled coil</keyword>
<dbReference type="OrthoDB" id="6121460at2759"/>
<comment type="caution">
    <text evidence="2">The sequence shown here is derived from an EMBL/GenBank/DDBJ whole genome shotgun (WGS) entry which is preliminary data.</text>
</comment>
<dbReference type="Gene3D" id="3.40.50.300">
    <property type="entry name" value="P-loop containing nucleotide triphosphate hydrolases"/>
    <property type="match status" value="1"/>
</dbReference>
<dbReference type="InterPro" id="IPR047153">
    <property type="entry name" value="TRIM45/56/19-like"/>
</dbReference>
<protein>
    <recommendedName>
        <fullName evidence="4">B box-type domain-containing protein</fullName>
    </recommendedName>
</protein>
<proteinExistence type="predicted"/>
<evidence type="ECO:0008006" key="4">
    <source>
        <dbReference type="Google" id="ProtNLM"/>
    </source>
</evidence>
<gene>
    <name evidence="2" type="ORF">MEDL_60918</name>
</gene>
<dbReference type="Proteomes" id="UP000683360">
    <property type="component" value="Unassembled WGS sequence"/>
</dbReference>
<accession>A0A8S3V5L8</accession>
<dbReference type="SUPFAM" id="SSF57845">
    <property type="entry name" value="B-box zinc-binding domain"/>
    <property type="match status" value="1"/>
</dbReference>
<name>A0A8S3V5L8_MYTED</name>